<feature type="region of interest" description="Disordered" evidence="1">
    <location>
        <begin position="492"/>
        <end position="512"/>
    </location>
</feature>
<dbReference type="EMBL" id="JBEXPZ010000045">
    <property type="protein sequence ID" value="MET9848879.1"/>
    <property type="molecule type" value="Genomic_DNA"/>
</dbReference>
<evidence type="ECO:0000313" key="2">
    <source>
        <dbReference type="EMBL" id="MET9848879.1"/>
    </source>
</evidence>
<organism evidence="2 3">
    <name type="scientific">Streptomyces ossamyceticus</name>
    <dbReference type="NCBI Taxonomy" id="249581"/>
    <lineage>
        <taxon>Bacteria</taxon>
        <taxon>Bacillati</taxon>
        <taxon>Actinomycetota</taxon>
        <taxon>Actinomycetes</taxon>
        <taxon>Kitasatosporales</taxon>
        <taxon>Streptomycetaceae</taxon>
        <taxon>Streptomyces</taxon>
    </lineage>
</organism>
<evidence type="ECO:0000256" key="1">
    <source>
        <dbReference type="SAM" id="MobiDB-lite"/>
    </source>
</evidence>
<dbReference type="Pfam" id="PF05133">
    <property type="entry name" value="SPP1_portal"/>
    <property type="match status" value="1"/>
</dbReference>
<comment type="caution">
    <text evidence="2">The sequence shown here is derived from an EMBL/GenBank/DDBJ whole genome shotgun (WGS) entry which is preliminary data.</text>
</comment>
<evidence type="ECO:0000313" key="3">
    <source>
        <dbReference type="Proteomes" id="UP001550210"/>
    </source>
</evidence>
<dbReference type="RefSeq" id="WP_355401042.1">
    <property type="nucleotide sequence ID" value="NZ_JBEXPZ010000045.1"/>
</dbReference>
<dbReference type="InterPro" id="IPR021145">
    <property type="entry name" value="Portal_protein_SPP1_Gp6-like"/>
</dbReference>
<accession>A0ABV2V4Y4</accession>
<protein>
    <submittedName>
        <fullName evidence="2">Phage portal protein</fullName>
    </submittedName>
</protein>
<feature type="compositionally biased region" description="Pro residues" evidence="1">
    <location>
        <begin position="502"/>
        <end position="512"/>
    </location>
</feature>
<keyword evidence="3" id="KW-1185">Reference proteome</keyword>
<sequence>MPLPVGGEMPWPPPELDPVARKLTEWNAWYSGDPDALTSVYGTAGSATVPKAQTFFSSDKPYGSPGPTVARTFWGSPLEPGTLRTKLHAPVAADIAELSANLLFGEMPKFTSVDSATQKELDAFQTDGMHASLRQAAELCAALGGVYLKVVWDHTLSDRPWLYPEPPEQAIPTWSWDRLTGVTFWTTLLQNEDATIRLLECHEIGSISYGLYQGSPTELGDRIPLSAFSDTAHLAELYGDEGVLPTNIPWLTAAYVPNVKPNRCWKGIRCAVNLGRPDIAGLEPLMDSYDEWHTSLQRELRLKKPRIHVPQAMLESDGPGQGARVNLDREVYVGVMGLEASIEVDEFTLAVDEHLTALSALFEDIVRSAGYSVQSFGIKGEGPDQTAYETQARKEQSLNTRDQKILYWRPALQGLFQALLGIDREVFGHASAPETGIDVAFPDAVQPSLKDLAETLTVLVSAKAMSLRLRVQTLHPTWTKKQVDEEIAAIQAEEQASLPAARPAPPEPALPQ</sequence>
<name>A0ABV2V4Y4_9ACTN</name>
<dbReference type="Proteomes" id="UP001550210">
    <property type="component" value="Unassembled WGS sequence"/>
</dbReference>
<proteinExistence type="predicted"/>
<feature type="compositionally biased region" description="Low complexity" evidence="1">
    <location>
        <begin position="492"/>
        <end position="501"/>
    </location>
</feature>
<gene>
    <name evidence="2" type="ORF">ABZZ21_30930</name>
</gene>
<reference evidence="2 3" key="1">
    <citation type="submission" date="2024-06" db="EMBL/GenBank/DDBJ databases">
        <title>The Natural Products Discovery Center: Release of the First 8490 Sequenced Strains for Exploring Actinobacteria Biosynthetic Diversity.</title>
        <authorList>
            <person name="Kalkreuter E."/>
            <person name="Kautsar S.A."/>
            <person name="Yang D."/>
            <person name="Bader C.D."/>
            <person name="Teijaro C.N."/>
            <person name="Fluegel L."/>
            <person name="Davis C.M."/>
            <person name="Simpson J.R."/>
            <person name="Lauterbach L."/>
            <person name="Steele A.D."/>
            <person name="Gui C."/>
            <person name="Meng S."/>
            <person name="Li G."/>
            <person name="Viehrig K."/>
            <person name="Ye F."/>
            <person name="Su P."/>
            <person name="Kiefer A.F."/>
            <person name="Nichols A."/>
            <person name="Cepeda A.J."/>
            <person name="Yan W."/>
            <person name="Fan B."/>
            <person name="Jiang Y."/>
            <person name="Adhikari A."/>
            <person name="Zheng C.-J."/>
            <person name="Schuster L."/>
            <person name="Cowan T.M."/>
            <person name="Smanski M.J."/>
            <person name="Chevrette M.G."/>
            <person name="De Carvalho L.P.S."/>
            <person name="Shen B."/>
        </authorList>
    </citation>
    <scope>NUCLEOTIDE SEQUENCE [LARGE SCALE GENOMIC DNA]</scope>
    <source>
        <strain evidence="2 3">NPDC006434</strain>
    </source>
</reference>